<name>A0A8J8WL69_9EURO</name>
<sequence length="734" mass="82341">MLQRTCLRSRFLRPAGFRTVRFKSSASQPLIRIENGTFYKQYPTEDNAANNHPLYPNLNFNLPAGAILSSNDKKPSLQHWAVVGPSGRTDLLDILRGKHIAIPPTARSYPYLLSDEIAAKDPRLRIVGNAIQYIGFSGEGSGAIGGTRGAYLSARYESFREETDWSVERYLRGQTDLNPPEGEENGTLKDEQLLQEVIADLHLENLLSMPVANLSNGQTRRARIARALLEKPELLLLDEPFMGLDPATTRSISSLLHRLAEKQSPRLVLALRPQDHVPDWISHIVLVGKGQRILQQGPKSDIVATLKTWQKMPVKGHRTPKDAEKRDKLFEFRAHFESGNLDEQLLYDFTLDQSRKASSQGPASAGGEALIEMDGVRVRYGDKVVLGDWQQNIHNETCPGLHWRVRRGQRWAILGANGSGKTTLLSLITSDHPQAYSQPIKMFGRSRLPEAGQPGISIFELQARLGHSSPEIQAFFPRQLTVREALESAFAETFLSKPKLDYEKDLDVSAALRAFKEELDPNAAFEEAAPVVVDNSLLPRLEPEGSRRLRKPTSDFYNPLEYQVDYADNITFGQLTVAQQRIVLFLRALIHNPDIVILDEPFSGLTASQRDKCLHFLEKGETGLGHPMPRGIPTRLHGLSEEQALVLISHVKEEIPDSIRYFMRLPSESITGPESGDFRTGMLKESSVLSDPEIWDLVWSSAGEFQAESDKSSVFGDTRPTDHDDFERFRYCTI</sequence>
<dbReference type="PANTHER" id="PTHR43514:SF4">
    <property type="entry name" value="ABC TRANSPORTER I FAMILY MEMBER 10"/>
    <property type="match status" value="1"/>
</dbReference>
<evidence type="ECO:0000256" key="1">
    <source>
        <dbReference type="ARBA" id="ARBA00022741"/>
    </source>
</evidence>
<dbReference type="InterPro" id="IPR003593">
    <property type="entry name" value="AAA+_ATPase"/>
</dbReference>
<dbReference type="InterPro" id="IPR027417">
    <property type="entry name" value="P-loop_NTPase"/>
</dbReference>
<evidence type="ECO:0000259" key="3">
    <source>
        <dbReference type="PROSITE" id="PS50893"/>
    </source>
</evidence>
<dbReference type="InterPro" id="IPR050334">
    <property type="entry name" value="Molybdenum_import_ModC"/>
</dbReference>
<feature type="domain" description="ABC transporter" evidence="3">
    <location>
        <begin position="378"/>
        <end position="692"/>
    </location>
</feature>
<dbReference type="PANTHER" id="PTHR43514">
    <property type="entry name" value="ABC TRANSPORTER I FAMILY MEMBER 10"/>
    <property type="match status" value="1"/>
</dbReference>
<dbReference type="Gene3D" id="3.40.50.300">
    <property type="entry name" value="P-loop containing nucleotide triphosphate hydrolases"/>
    <property type="match status" value="2"/>
</dbReference>
<keyword evidence="5" id="KW-1185">Reference proteome</keyword>
<dbReference type="AlphaFoldDB" id="A0A8J8WL69"/>
<organism evidence="4 5">
    <name type="scientific">Penicillium ucsense</name>
    <dbReference type="NCBI Taxonomy" id="2839758"/>
    <lineage>
        <taxon>Eukaryota</taxon>
        <taxon>Fungi</taxon>
        <taxon>Dikarya</taxon>
        <taxon>Ascomycota</taxon>
        <taxon>Pezizomycotina</taxon>
        <taxon>Eurotiomycetes</taxon>
        <taxon>Eurotiomycetidae</taxon>
        <taxon>Eurotiales</taxon>
        <taxon>Aspergillaceae</taxon>
        <taxon>Penicillium</taxon>
    </lineage>
</organism>
<feature type="domain" description="ABC transporter" evidence="3">
    <location>
        <begin position="31"/>
        <end position="314"/>
    </location>
</feature>
<proteinExistence type="predicted"/>
<evidence type="ECO:0000256" key="2">
    <source>
        <dbReference type="ARBA" id="ARBA00022840"/>
    </source>
</evidence>
<dbReference type="GO" id="GO:0005524">
    <property type="term" value="F:ATP binding"/>
    <property type="evidence" value="ECO:0007669"/>
    <property type="project" value="UniProtKB-KW"/>
</dbReference>
<dbReference type="GO" id="GO:0016887">
    <property type="term" value="F:ATP hydrolysis activity"/>
    <property type="evidence" value="ECO:0007669"/>
    <property type="project" value="InterPro"/>
</dbReference>
<protein>
    <recommendedName>
        <fullName evidence="3">ABC transporter domain-containing protein</fullName>
    </recommendedName>
</protein>
<comment type="caution">
    <text evidence="4">The sequence shown here is derived from an EMBL/GenBank/DDBJ whole genome shotgun (WGS) entry which is preliminary data.</text>
</comment>
<dbReference type="InterPro" id="IPR003439">
    <property type="entry name" value="ABC_transporter-like_ATP-bd"/>
</dbReference>
<keyword evidence="2" id="KW-0067">ATP-binding</keyword>
<dbReference type="OrthoDB" id="10255969at2759"/>
<dbReference type="SUPFAM" id="SSF52540">
    <property type="entry name" value="P-loop containing nucleoside triphosphate hydrolases"/>
    <property type="match status" value="2"/>
</dbReference>
<dbReference type="PROSITE" id="PS50893">
    <property type="entry name" value="ABC_TRANSPORTER_2"/>
    <property type="match status" value="2"/>
</dbReference>
<accession>A0A8J8WL69</accession>
<evidence type="ECO:0000313" key="5">
    <source>
        <dbReference type="Proteomes" id="UP000631181"/>
    </source>
</evidence>
<reference evidence="4" key="1">
    <citation type="journal article" date="2020" name="Front. Microbiol.">
        <title>Gene regulatory networks of Penicillium echinulatum 2HH and Penicillium oxalicum 114-2 inferred by a computational biology approach.</title>
        <authorList>
            <person name="Lenz A.R."/>
            <person name="Galan-Vasquez E."/>
            <person name="Balbinot E."/>
            <person name="De Abreu F.P."/>
            <person name="De Oliveira N.S."/>
            <person name="Da Rosa L.O."/>
            <person name="De Avila E Silva S."/>
            <person name="Camassola M."/>
            <person name="Dillon A.J.P."/>
            <person name="Perez-Rueda E."/>
        </authorList>
    </citation>
    <scope>NUCLEOTIDE SEQUENCE</scope>
    <source>
        <strain evidence="4">S1M29</strain>
    </source>
</reference>
<dbReference type="SMART" id="SM00382">
    <property type="entry name" value="AAA"/>
    <property type="match status" value="2"/>
</dbReference>
<gene>
    <name evidence="4" type="ORF">PECM_003838</name>
</gene>
<evidence type="ECO:0000313" key="4">
    <source>
        <dbReference type="EMBL" id="KAF7717761.1"/>
    </source>
</evidence>
<keyword evidence="1" id="KW-0547">Nucleotide-binding</keyword>
<dbReference type="Pfam" id="PF00005">
    <property type="entry name" value="ABC_tran"/>
    <property type="match status" value="2"/>
</dbReference>
<dbReference type="Proteomes" id="UP000631181">
    <property type="component" value="Unassembled WGS sequence"/>
</dbReference>
<dbReference type="GO" id="GO:0005739">
    <property type="term" value="C:mitochondrion"/>
    <property type="evidence" value="ECO:0007669"/>
    <property type="project" value="TreeGrafter"/>
</dbReference>
<dbReference type="EMBL" id="WIWV01000023">
    <property type="protein sequence ID" value="KAF7717761.1"/>
    <property type="molecule type" value="Genomic_DNA"/>
</dbReference>